<sequence length="115" mass="13093">MEEATNINPLSHQRMHARGLVHEKKNQFTKPNQCFHNAISVISLQYLGLMCHYLENQRIAEKMNELACAPFLIAGHWRKTGRRGRLPKSIGGACSGNHYPTDCQLRLTATPYFTI</sequence>
<dbReference type="AlphaFoldDB" id="A0A0A9ZG54"/>
<organism evidence="1">
    <name type="scientific">Lygus hesperus</name>
    <name type="common">Western plant bug</name>
    <dbReference type="NCBI Taxonomy" id="30085"/>
    <lineage>
        <taxon>Eukaryota</taxon>
        <taxon>Metazoa</taxon>
        <taxon>Ecdysozoa</taxon>
        <taxon>Arthropoda</taxon>
        <taxon>Hexapoda</taxon>
        <taxon>Insecta</taxon>
        <taxon>Pterygota</taxon>
        <taxon>Neoptera</taxon>
        <taxon>Paraneoptera</taxon>
        <taxon>Hemiptera</taxon>
        <taxon>Heteroptera</taxon>
        <taxon>Panheteroptera</taxon>
        <taxon>Cimicomorpha</taxon>
        <taxon>Miridae</taxon>
        <taxon>Mirini</taxon>
        <taxon>Lygus</taxon>
    </lineage>
</organism>
<protein>
    <submittedName>
        <fullName evidence="1">Tetratricopeptide repeat protein 7B</fullName>
    </submittedName>
</protein>
<name>A0A0A9ZG54_LYGHE</name>
<evidence type="ECO:0000313" key="1">
    <source>
        <dbReference type="EMBL" id="JAG43016.1"/>
    </source>
</evidence>
<reference evidence="1" key="2">
    <citation type="submission" date="2014-07" db="EMBL/GenBank/DDBJ databases">
        <authorList>
            <person name="Hull J."/>
        </authorList>
    </citation>
    <scope>NUCLEOTIDE SEQUENCE</scope>
</reference>
<reference evidence="1" key="1">
    <citation type="journal article" date="2014" name="PLoS ONE">
        <title>Transcriptome-Based Identification of ABC Transporters in the Western Tarnished Plant Bug Lygus hesperus.</title>
        <authorList>
            <person name="Hull J.J."/>
            <person name="Chaney K."/>
            <person name="Geib S.M."/>
            <person name="Fabrick J.A."/>
            <person name="Brent C.S."/>
            <person name="Walsh D."/>
            <person name="Lavine L.C."/>
        </authorList>
    </citation>
    <scope>NUCLEOTIDE SEQUENCE</scope>
</reference>
<proteinExistence type="predicted"/>
<dbReference type="EMBL" id="GBHO01000588">
    <property type="protein sequence ID" value="JAG43016.1"/>
    <property type="molecule type" value="Transcribed_RNA"/>
</dbReference>
<accession>A0A0A9ZG54</accession>
<gene>
    <name evidence="1" type="primary">TTC7B_0</name>
    <name evidence="1" type="ORF">CM83_104299</name>
</gene>